<evidence type="ECO:0000313" key="1">
    <source>
        <dbReference type="EMBL" id="SKB85978.1"/>
    </source>
</evidence>
<dbReference type="STRING" id="1513896.SAMN05660841_02708"/>
<proteinExistence type="predicted"/>
<evidence type="ECO:0000313" key="2">
    <source>
        <dbReference type="Proteomes" id="UP000190150"/>
    </source>
</evidence>
<dbReference type="Proteomes" id="UP000190150">
    <property type="component" value="Unassembled WGS sequence"/>
</dbReference>
<dbReference type="OrthoDB" id="663842at2"/>
<organism evidence="1 2">
    <name type="scientific">Sphingobacterium nematocida</name>
    <dbReference type="NCBI Taxonomy" id="1513896"/>
    <lineage>
        <taxon>Bacteria</taxon>
        <taxon>Pseudomonadati</taxon>
        <taxon>Bacteroidota</taxon>
        <taxon>Sphingobacteriia</taxon>
        <taxon>Sphingobacteriales</taxon>
        <taxon>Sphingobacteriaceae</taxon>
        <taxon>Sphingobacterium</taxon>
    </lineage>
</organism>
<keyword evidence="2" id="KW-1185">Reference proteome</keyword>
<gene>
    <name evidence="1" type="ORF">SAMN05660841_02708</name>
</gene>
<dbReference type="RefSeq" id="WP_079643642.1">
    <property type="nucleotide sequence ID" value="NZ_FUZF01000012.1"/>
</dbReference>
<dbReference type="AlphaFoldDB" id="A0A1T5EQ34"/>
<name>A0A1T5EQ34_9SPHI</name>
<reference evidence="2" key="1">
    <citation type="submission" date="2017-02" db="EMBL/GenBank/DDBJ databases">
        <authorList>
            <person name="Varghese N."/>
            <person name="Submissions S."/>
        </authorList>
    </citation>
    <scope>NUCLEOTIDE SEQUENCE [LARGE SCALE GENOMIC DNA]</scope>
    <source>
        <strain evidence="2">DSM 24091</strain>
    </source>
</reference>
<protein>
    <submittedName>
        <fullName evidence="1">Uncharacterized protein</fullName>
    </submittedName>
</protein>
<sequence length="163" mass="18523">MINSFTAVLLAISLFFQVDLSSIRSNFEKADNSKEYTSTLYNQLRKYNKTDPVLLAYKGASYALQARYVSDRKAKKELFIDGAKDIESAVSAAPNNVEIRLVRLIIQENTPKILKYKGNINTDKQMILTNFDTQTKVVKEAVKRYATTRSKIFTTADLRILTP</sequence>
<accession>A0A1T5EQ34</accession>
<dbReference type="EMBL" id="FUZF01000012">
    <property type="protein sequence ID" value="SKB85978.1"/>
    <property type="molecule type" value="Genomic_DNA"/>
</dbReference>